<gene>
    <name evidence="4" type="ORF">OPV22_029568</name>
</gene>
<reference evidence="4 5" key="1">
    <citation type="submission" date="2022-12" db="EMBL/GenBank/DDBJ databases">
        <title>Chromosome-scale assembly of the Ensete ventricosum genome.</title>
        <authorList>
            <person name="Dussert Y."/>
            <person name="Stocks J."/>
            <person name="Wendawek A."/>
            <person name="Woldeyes F."/>
            <person name="Nichols R.A."/>
            <person name="Borrell J.S."/>
        </authorList>
    </citation>
    <scope>NUCLEOTIDE SEQUENCE [LARGE SCALE GENOMIC DNA]</scope>
    <source>
        <strain evidence="5">cv. Maze</strain>
        <tissue evidence="4">Seeds</tissue>
    </source>
</reference>
<dbReference type="PANTHER" id="PTHR31096">
    <property type="entry name" value="ACT DOMAIN-CONTAINING PROTEIN ACR4-RELATED"/>
    <property type="match status" value="1"/>
</dbReference>
<dbReference type="SUPFAM" id="SSF55021">
    <property type="entry name" value="ACT-like"/>
    <property type="match status" value="1"/>
</dbReference>
<dbReference type="Proteomes" id="UP001222027">
    <property type="component" value="Unassembled WGS sequence"/>
</dbReference>
<dbReference type="InterPro" id="IPR045865">
    <property type="entry name" value="ACT-like_dom_sf"/>
</dbReference>
<proteinExistence type="predicted"/>
<protein>
    <recommendedName>
        <fullName evidence="2">ACT domain-containing protein ACR</fullName>
    </recommendedName>
    <alternativeName>
        <fullName evidence="2">Protein ACT DOMAIN REPEATS</fullName>
    </alternativeName>
</protein>
<feature type="domain" description="ACT" evidence="3">
    <location>
        <begin position="144"/>
        <end position="225"/>
    </location>
</feature>
<dbReference type="InterPro" id="IPR040217">
    <property type="entry name" value="ACR1-12"/>
</dbReference>
<dbReference type="EMBL" id="JAQQAF010000008">
    <property type="protein sequence ID" value="KAJ8467016.1"/>
    <property type="molecule type" value="Genomic_DNA"/>
</dbReference>
<evidence type="ECO:0000259" key="3">
    <source>
        <dbReference type="PROSITE" id="PS51671"/>
    </source>
</evidence>
<dbReference type="InterPro" id="IPR002912">
    <property type="entry name" value="ACT_dom"/>
</dbReference>
<name>A0AAV8QBP6_ENSVE</name>
<dbReference type="GO" id="GO:0016597">
    <property type="term" value="F:amino acid binding"/>
    <property type="evidence" value="ECO:0007669"/>
    <property type="project" value="UniProtKB-UniRule"/>
</dbReference>
<organism evidence="4 5">
    <name type="scientific">Ensete ventricosum</name>
    <name type="common">Abyssinian banana</name>
    <name type="synonym">Musa ensete</name>
    <dbReference type="NCBI Taxonomy" id="4639"/>
    <lineage>
        <taxon>Eukaryota</taxon>
        <taxon>Viridiplantae</taxon>
        <taxon>Streptophyta</taxon>
        <taxon>Embryophyta</taxon>
        <taxon>Tracheophyta</taxon>
        <taxon>Spermatophyta</taxon>
        <taxon>Magnoliopsida</taxon>
        <taxon>Liliopsida</taxon>
        <taxon>Zingiberales</taxon>
        <taxon>Musaceae</taxon>
        <taxon>Ensete</taxon>
    </lineage>
</organism>
<evidence type="ECO:0000313" key="5">
    <source>
        <dbReference type="Proteomes" id="UP001222027"/>
    </source>
</evidence>
<dbReference type="PROSITE" id="PS51671">
    <property type="entry name" value="ACT"/>
    <property type="match status" value="1"/>
</dbReference>
<comment type="caution">
    <text evidence="4">The sequence shown here is derived from an EMBL/GenBank/DDBJ whole genome shotgun (WGS) entry which is preliminary data.</text>
</comment>
<keyword evidence="5" id="KW-1185">Reference proteome</keyword>
<sequence length="226" mass="25438">MADADRLAHVEQQVDGVVKAQHEPGDRRRVKVSGPMPSRLHMERRLHQLIYEDGDYETGPPPPPANDDRFADANLEARRDNIEESGYTVVNIQSRDRSKLLFDTACTMTDMKYVVYHATVESRGPLAVQEYYVRSMDGACHGLRLDISTRDRRGLLSDITRVLRENGLSLTRAECVTRWERTVGTFYVTDASGGGNVGPKRMEAVREELIESVTLVLLSNFGSIRS</sequence>
<evidence type="ECO:0000313" key="4">
    <source>
        <dbReference type="EMBL" id="KAJ8467016.1"/>
    </source>
</evidence>
<dbReference type="PANTHER" id="PTHR31096:SF7">
    <property type="entry name" value="ACT DOMAIN-CONTAINING PROTEIN ACR1"/>
    <property type="match status" value="1"/>
</dbReference>
<dbReference type="Pfam" id="PF01842">
    <property type="entry name" value="ACT"/>
    <property type="match status" value="1"/>
</dbReference>
<dbReference type="AlphaFoldDB" id="A0AAV8QBP6"/>
<accession>A0AAV8QBP6</accession>
<keyword evidence="1 2" id="KW-0677">Repeat</keyword>
<evidence type="ECO:0000256" key="2">
    <source>
        <dbReference type="RuleBase" id="RU369043"/>
    </source>
</evidence>
<evidence type="ECO:0000256" key="1">
    <source>
        <dbReference type="ARBA" id="ARBA00022737"/>
    </source>
</evidence>
<comment type="function">
    <text evidence="2">Binds amino acids.</text>
</comment>